<feature type="compositionally biased region" description="Low complexity" evidence="1">
    <location>
        <begin position="83"/>
        <end position="105"/>
    </location>
</feature>
<keyword evidence="2" id="KW-0732">Signal</keyword>
<feature type="signal peptide" evidence="2">
    <location>
        <begin position="1"/>
        <end position="41"/>
    </location>
</feature>
<name>A0A370G9A2_GLULI</name>
<dbReference type="InterPro" id="IPR010466">
    <property type="entry name" value="DUF1058"/>
</dbReference>
<dbReference type="Proteomes" id="UP000254958">
    <property type="component" value="Unassembled WGS sequence"/>
</dbReference>
<feature type="chain" id="PRO_5016579890" evidence="2">
    <location>
        <begin position="42"/>
        <end position="370"/>
    </location>
</feature>
<feature type="compositionally biased region" description="Low complexity" evidence="1">
    <location>
        <begin position="59"/>
        <end position="74"/>
    </location>
</feature>
<reference evidence="3 4" key="1">
    <citation type="submission" date="2018-07" db="EMBL/GenBank/DDBJ databases">
        <title>Genomic Encyclopedia of Type Strains, Phase IV (KMG-IV): sequencing the most valuable type-strain genomes for metagenomic binning, comparative biology and taxonomic classification.</title>
        <authorList>
            <person name="Goeker M."/>
        </authorList>
    </citation>
    <scope>NUCLEOTIDE SEQUENCE [LARGE SCALE GENOMIC DNA]</scope>
    <source>
        <strain evidence="3 4">DSM 5603</strain>
    </source>
</reference>
<evidence type="ECO:0000256" key="1">
    <source>
        <dbReference type="SAM" id="MobiDB-lite"/>
    </source>
</evidence>
<feature type="region of interest" description="Disordered" evidence="1">
    <location>
        <begin position="248"/>
        <end position="288"/>
    </location>
</feature>
<keyword evidence="4" id="KW-1185">Reference proteome</keyword>
<evidence type="ECO:0000313" key="4">
    <source>
        <dbReference type="Proteomes" id="UP000254958"/>
    </source>
</evidence>
<feature type="region of interest" description="Disordered" evidence="1">
    <location>
        <begin position="39"/>
        <end position="108"/>
    </location>
</feature>
<feature type="compositionally biased region" description="Pro residues" evidence="1">
    <location>
        <begin position="248"/>
        <end position="261"/>
    </location>
</feature>
<evidence type="ECO:0000313" key="3">
    <source>
        <dbReference type="EMBL" id="RDI40405.1"/>
    </source>
</evidence>
<proteinExistence type="predicted"/>
<dbReference type="EMBL" id="QQAW01000001">
    <property type="protein sequence ID" value="RDI40405.1"/>
    <property type="molecule type" value="Genomic_DNA"/>
</dbReference>
<evidence type="ECO:0000256" key="2">
    <source>
        <dbReference type="SAM" id="SignalP"/>
    </source>
</evidence>
<dbReference type="AlphaFoldDB" id="A0A370G9A2"/>
<organism evidence="3 4">
    <name type="scientific">Gluconacetobacter liquefaciens</name>
    <name type="common">Acetobacter liquefaciens</name>
    <dbReference type="NCBI Taxonomy" id="89584"/>
    <lineage>
        <taxon>Bacteria</taxon>
        <taxon>Pseudomonadati</taxon>
        <taxon>Pseudomonadota</taxon>
        <taxon>Alphaproteobacteria</taxon>
        <taxon>Acetobacterales</taxon>
        <taxon>Acetobacteraceae</taxon>
        <taxon>Gluconacetobacter</taxon>
    </lineage>
</organism>
<accession>A0A370G9A2</accession>
<feature type="compositionally biased region" description="Basic residues" evidence="1">
    <location>
        <begin position="49"/>
        <end position="58"/>
    </location>
</feature>
<dbReference type="Pfam" id="PF06347">
    <property type="entry name" value="SH3_4"/>
    <property type="match status" value="2"/>
</dbReference>
<gene>
    <name evidence="3" type="ORF">C7453_101198</name>
</gene>
<protein>
    <submittedName>
        <fullName evidence="3">SH3-like domain-containing protein</fullName>
    </submittedName>
</protein>
<feature type="compositionally biased region" description="Low complexity" evidence="1">
    <location>
        <begin position="262"/>
        <end position="276"/>
    </location>
</feature>
<sequence>MMPTSSLALPPAPRRITPRGCAGWMLCATLLVPLMPNGAAATTPEPSKTGHHHHHHAAKATAGTKATGTKTTGPAHHKRHHPAAASGAATTPHHGHPATTHAGATAHHHGAIVPHPARSRHAATAAAAAAAGLAAAAAPTPAAPAGGAAVAIPPAAMPAEPAAPTDKGSVTGLPLPRFAALRADEVNMRSGPGQRYPIEWVYHRRDLPVKIEREFDVWRLVEDSDGQKGWVHQATLVGTRSFVIPGLPPVDPAPATPPASPAPTTAGAPAAASPTARQATNPPAGHFDSREVERLTDPASAASIPGAVMLRSTPDAGSALIAVLKPGTVGILRTCAADTTWCRVSVQHYSGWLDRKAVWGLLPQETIQPS</sequence>
<dbReference type="RefSeq" id="WP_245948683.1">
    <property type="nucleotide sequence ID" value="NZ_BJMI01000007.1"/>
</dbReference>
<comment type="caution">
    <text evidence="3">The sequence shown here is derived from an EMBL/GenBank/DDBJ whole genome shotgun (WGS) entry which is preliminary data.</text>
</comment>
<dbReference type="Gene3D" id="2.30.30.40">
    <property type="entry name" value="SH3 Domains"/>
    <property type="match status" value="1"/>
</dbReference>